<evidence type="ECO:0000313" key="2">
    <source>
        <dbReference type="EMBL" id="MBB5427308.1"/>
    </source>
</evidence>
<keyword evidence="3" id="KW-1185">Reference proteome</keyword>
<dbReference type="EMBL" id="JACHDD010000009">
    <property type="protein sequence ID" value="MBB5427308.1"/>
    <property type="molecule type" value="Genomic_DNA"/>
</dbReference>
<comment type="caution">
    <text evidence="2">The sequence shown here is derived from an EMBL/GenBank/DDBJ whole genome shotgun (WGS) entry which is preliminary data.</text>
</comment>
<evidence type="ECO:0000256" key="1">
    <source>
        <dbReference type="SAM" id="MobiDB-lite"/>
    </source>
</evidence>
<evidence type="ECO:0000313" key="3">
    <source>
        <dbReference type="Proteomes" id="UP000592780"/>
    </source>
</evidence>
<dbReference type="Proteomes" id="UP000592780">
    <property type="component" value="Unassembled WGS sequence"/>
</dbReference>
<dbReference type="AlphaFoldDB" id="A0A7W8QCC9"/>
<reference evidence="2 3" key="1">
    <citation type="submission" date="2020-08" db="EMBL/GenBank/DDBJ databases">
        <title>Genomic Encyclopedia of Type Strains, Phase IV (KMG-V): Genome sequencing to study the core and pangenomes of soil and plant-associated prokaryotes.</title>
        <authorList>
            <person name="Whitman W."/>
        </authorList>
    </citation>
    <scope>NUCLEOTIDE SEQUENCE [LARGE SCALE GENOMIC DNA]</scope>
    <source>
        <strain evidence="2 3">JPY158</strain>
    </source>
</reference>
<proteinExistence type="predicted"/>
<sequence length="197" mass="21913">MNLREQAGTERANRPNRWASARRPVGCAPAPWLACYSVFQDALRGSETTLGALPDFVSRAALERLGDSNYSRVPSSALDEIRASYLELRSTRVAEEVRRYLSDTEDSLPASRESSDALEILAAGTPRILVPPVARPPCLLSSGEGIFLGGWARFVAYWCRKDPTIPLLAVDWPILYEHVAPYGLRHLIDDHRVIRTP</sequence>
<organism evidence="2 3">
    <name type="scientific">Paraburkholderia atlantica</name>
    <dbReference type="NCBI Taxonomy" id="2654982"/>
    <lineage>
        <taxon>Bacteria</taxon>
        <taxon>Pseudomonadati</taxon>
        <taxon>Pseudomonadota</taxon>
        <taxon>Betaproteobacteria</taxon>
        <taxon>Burkholderiales</taxon>
        <taxon>Burkholderiaceae</taxon>
        <taxon>Paraburkholderia</taxon>
    </lineage>
</organism>
<protein>
    <submittedName>
        <fullName evidence="2">Uncharacterized protein</fullName>
    </submittedName>
</protein>
<gene>
    <name evidence="2" type="ORF">HDG40_005487</name>
</gene>
<accession>A0A7W8QCC9</accession>
<name>A0A7W8QCC9_PARAM</name>
<feature type="region of interest" description="Disordered" evidence="1">
    <location>
        <begin position="1"/>
        <end position="21"/>
    </location>
</feature>